<dbReference type="Pfam" id="PF00172">
    <property type="entry name" value="Zn_clus"/>
    <property type="match status" value="1"/>
</dbReference>
<keyword evidence="2" id="KW-0539">Nucleus</keyword>
<dbReference type="InterPro" id="IPR036864">
    <property type="entry name" value="Zn2-C6_fun-type_DNA-bd_sf"/>
</dbReference>
<keyword evidence="6" id="KW-1185">Reference proteome</keyword>
<dbReference type="GO" id="GO:0008270">
    <property type="term" value="F:zinc ion binding"/>
    <property type="evidence" value="ECO:0007669"/>
    <property type="project" value="InterPro"/>
</dbReference>
<evidence type="ECO:0000259" key="4">
    <source>
        <dbReference type="PROSITE" id="PS50048"/>
    </source>
</evidence>
<keyword evidence="1" id="KW-0479">Metal-binding</keyword>
<dbReference type="Proteomes" id="UP001274830">
    <property type="component" value="Unassembled WGS sequence"/>
</dbReference>
<dbReference type="PROSITE" id="PS50048">
    <property type="entry name" value="ZN2_CY6_FUNGAL_2"/>
    <property type="match status" value="1"/>
</dbReference>
<comment type="caution">
    <text evidence="5">The sequence shown here is derived from an EMBL/GenBank/DDBJ whole genome shotgun (WGS) entry which is preliminary data.</text>
</comment>
<accession>A0AAE0WXC0</accession>
<dbReference type="PANTHER" id="PTHR46910:SF18">
    <property type="entry name" value="ZN(II)2CYS6 TRANSCRIPTION FACTOR (EUROFUNG)"/>
    <property type="match status" value="1"/>
</dbReference>
<dbReference type="AlphaFoldDB" id="A0AAE0WXC0"/>
<gene>
    <name evidence="5" type="ORF">LTR78_000474</name>
</gene>
<dbReference type="SMART" id="SM00066">
    <property type="entry name" value="GAL4"/>
    <property type="match status" value="1"/>
</dbReference>
<evidence type="ECO:0000256" key="1">
    <source>
        <dbReference type="ARBA" id="ARBA00022723"/>
    </source>
</evidence>
<dbReference type="SUPFAM" id="SSF57701">
    <property type="entry name" value="Zn2/Cys6 DNA-binding domain"/>
    <property type="match status" value="1"/>
</dbReference>
<dbReference type="Pfam" id="PF04082">
    <property type="entry name" value="Fungal_trans"/>
    <property type="match status" value="1"/>
</dbReference>
<proteinExistence type="predicted"/>
<dbReference type="EMBL" id="JAUTXT010000001">
    <property type="protein sequence ID" value="KAK3680097.1"/>
    <property type="molecule type" value="Genomic_DNA"/>
</dbReference>
<dbReference type="GO" id="GO:0003677">
    <property type="term" value="F:DNA binding"/>
    <property type="evidence" value="ECO:0007669"/>
    <property type="project" value="InterPro"/>
</dbReference>
<feature type="compositionally biased region" description="Polar residues" evidence="3">
    <location>
        <begin position="63"/>
        <end position="106"/>
    </location>
</feature>
<dbReference type="GO" id="GO:0006351">
    <property type="term" value="P:DNA-templated transcription"/>
    <property type="evidence" value="ECO:0007669"/>
    <property type="project" value="InterPro"/>
</dbReference>
<feature type="domain" description="Zn(2)-C6 fungal-type" evidence="4">
    <location>
        <begin position="17"/>
        <end position="51"/>
    </location>
</feature>
<dbReference type="CDD" id="cd00067">
    <property type="entry name" value="GAL4"/>
    <property type="match status" value="1"/>
</dbReference>
<evidence type="ECO:0000313" key="5">
    <source>
        <dbReference type="EMBL" id="KAK3680097.1"/>
    </source>
</evidence>
<evidence type="ECO:0000256" key="2">
    <source>
        <dbReference type="ARBA" id="ARBA00023242"/>
    </source>
</evidence>
<evidence type="ECO:0000313" key="6">
    <source>
        <dbReference type="Proteomes" id="UP001274830"/>
    </source>
</evidence>
<organism evidence="5 6">
    <name type="scientific">Recurvomyces mirabilis</name>
    <dbReference type="NCBI Taxonomy" id="574656"/>
    <lineage>
        <taxon>Eukaryota</taxon>
        <taxon>Fungi</taxon>
        <taxon>Dikarya</taxon>
        <taxon>Ascomycota</taxon>
        <taxon>Pezizomycotina</taxon>
        <taxon>Dothideomycetes</taxon>
        <taxon>Dothideomycetidae</taxon>
        <taxon>Mycosphaerellales</taxon>
        <taxon>Teratosphaeriaceae</taxon>
        <taxon>Recurvomyces</taxon>
    </lineage>
</organism>
<sequence>MSSSTERPKKIQRISQACDLCHRRSIRCRPSAENPQQQCQNCYDFAVDCTYNRPSRRRRNPSLAHTSPPNVLSGGAVQQDTVSPSSDGSKTQDTGTSRQTNGNGMASGQPDYTGAYLSVREGAREDLLDVAWRSFALASMTTIEQYIEVYMDIVYPLFPLFHGPTLKDKLAKRHHLTDRGFFAAAMAACALAAARARDGAIGDRPDLGESSERSSEVFFAAAQDAIPKDLGKAQCQNYMRAAGLLALCSIQYGHINMMHQFMGNYTTLAAMQQFHDETYWPPTLTVVEREERRRLFWSMYTFQVYVAVVFDGVVMAQENHSKVMYPSEINDEDISPTSRAPSPTTGENWLQGWNFTTDLYRVLEHSICRMRRTREGRLDRMSVTRLVCAGDLPDSTVMDNVLGLYYQLSARFRNFNVAVTGDKNQDLFGFQAANIQATLQLVRMTLFSTNTNHDVYQKCYVAEQVLTTFHSIAPQYLRAISTPLVYHLGGIGRILGSVMEGLLCEQSYQRVRALLVSMADLLQGLESGLQPTTGASHDLRAHIEKIDRYMDAQRQLLSSAAGSQQPQSQQVGNDINNLPGITLPHAHAAMPPQTMGRMGMATPLDEFQLPADLVDGKARPWPFDFSQGDQYEYPVLNGFGG</sequence>
<feature type="region of interest" description="Disordered" evidence="3">
    <location>
        <begin position="54"/>
        <end position="111"/>
    </location>
</feature>
<dbReference type="Gene3D" id="4.10.240.10">
    <property type="entry name" value="Zn(2)-C6 fungal-type DNA-binding domain"/>
    <property type="match status" value="1"/>
</dbReference>
<dbReference type="PANTHER" id="PTHR46910">
    <property type="entry name" value="TRANSCRIPTION FACTOR PDR1"/>
    <property type="match status" value="1"/>
</dbReference>
<dbReference type="InterPro" id="IPR001138">
    <property type="entry name" value="Zn2Cys6_DnaBD"/>
</dbReference>
<reference evidence="5" key="1">
    <citation type="submission" date="2023-07" db="EMBL/GenBank/DDBJ databases">
        <title>Black Yeasts Isolated from many extreme environments.</title>
        <authorList>
            <person name="Coleine C."/>
            <person name="Stajich J.E."/>
            <person name="Selbmann L."/>
        </authorList>
    </citation>
    <scope>NUCLEOTIDE SEQUENCE</scope>
    <source>
        <strain evidence="5">CCFEE 5485</strain>
    </source>
</reference>
<dbReference type="InterPro" id="IPR007219">
    <property type="entry name" value="XnlR_reg_dom"/>
</dbReference>
<protein>
    <recommendedName>
        <fullName evidence="4">Zn(2)-C6 fungal-type domain-containing protein</fullName>
    </recommendedName>
</protein>
<dbReference type="CDD" id="cd12148">
    <property type="entry name" value="fungal_TF_MHR"/>
    <property type="match status" value="1"/>
</dbReference>
<name>A0AAE0WXC0_9PEZI</name>
<dbReference type="InterPro" id="IPR050987">
    <property type="entry name" value="AtrR-like"/>
</dbReference>
<evidence type="ECO:0000256" key="3">
    <source>
        <dbReference type="SAM" id="MobiDB-lite"/>
    </source>
</evidence>
<dbReference type="GO" id="GO:0000981">
    <property type="term" value="F:DNA-binding transcription factor activity, RNA polymerase II-specific"/>
    <property type="evidence" value="ECO:0007669"/>
    <property type="project" value="InterPro"/>
</dbReference>